<dbReference type="Proteomes" id="UP001432322">
    <property type="component" value="Unassembled WGS sequence"/>
</dbReference>
<dbReference type="GO" id="GO:0004672">
    <property type="term" value="F:protein kinase activity"/>
    <property type="evidence" value="ECO:0007669"/>
    <property type="project" value="InterPro"/>
</dbReference>
<name>A0AAV5VV17_9BILA</name>
<dbReference type="EMBL" id="BTSY01000004">
    <property type="protein sequence ID" value="GMT22562.1"/>
    <property type="molecule type" value="Genomic_DNA"/>
</dbReference>
<dbReference type="AlphaFoldDB" id="A0AAV5VV17"/>
<dbReference type="SUPFAM" id="SSF56112">
    <property type="entry name" value="Protein kinase-like (PK-like)"/>
    <property type="match status" value="1"/>
</dbReference>
<dbReference type="InterPro" id="IPR000719">
    <property type="entry name" value="Prot_kinase_dom"/>
</dbReference>
<dbReference type="SMART" id="SM00220">
    <property type="entry name" value="S_TKc"/>
    <property type="match status" value="1"/>
</dbReference>
<evidence type="ECO:0000313" key="3">
    <source>
        <dbReference type="Proteomes" id="UP001432322"/>
    </source>
</evidence>
<evidence type="ECO:0000259" key="1">
    <source>
        <dbReference type="PROSITE" id="PS50011"/>
    </source>
</evidence>
<dbReference type="PANTHER" id="PTHR11909">
    <property type="entry name" value="CASEIN KINASE-RELATED"/>
    <property type="match status" value="1"/>
</dbReference>
<evidence type="ECO:0000313" key="2">
    <source>
        <dbReference type="EMBL" id="GMT22562.1"/>
    </source>
</evidence>
<accession>A0AAV5VV17</accession>
<dbReference type="PROSITE" id="PS50011">
    <property type="entry name" value="PROTEIN_KINASE_DOM"/>
    <property type="match status" value="1"/>
</dbReference>
<proteinExistence type="predicted"/>
<feature type="non-terminal residue" evidence="2">
    <location>
        <position position="1"/>
    </location>
</feature>
<dbReference type="InterPro" id="IPR011009">
    <property type="entry name" value="Kinase-like_dom_sf"/>
</dbReference>
<sequence length="198" mass="23073">FQVELEVFQDIAACASAIDKSHFVQMFDMGRSETFKYLVMEMVGMSLADLPSSGERPGHKHSRATIMHIARETLQAIEAFHNMGYIHRDIKPHNFAVGLPPCVQKVYLIDFGIARKYLDPDRRIRIPRAHVSFIGSPKYAPRAAHQNREQCRKDDLESWFFFIMEMFNANYLIWHAAKGRDDMCRYKDQFMTQPPPFK</sequence>
<keyword evidence="3" id="KW-1185">Reference proteome</keyword>
<gene>
    <name evidence="2" type="ORF">PFISCL1PPCAC_13859</name>
</gene>
<dbReference type="Pfam" id="PF00069">
    <property type="entry name" value="Pkinase"/>
    <property type="match status" value="1"/>
</dbReference>
<protein>
    <recommendedName>
        <fullName evidence="1">Protein kinase domain-containing protein</fullName>
    </recommendedName>
</protein>
<reference evidence="2" key="1">
    <citation type="submission" date="2023-10" db="EMBL/GenBank/DDBJ databases">
        <title>Genome assembly of Pristionchus species.</title>
        <authorList>
            <person name="Yoshida K."/>
            <person name="Sommer R.J."/>
        </authorList>
    </citation>
    <scope>NUCLEOTIDE SEQUENCE</scope>
    <source>
        <strain evidence="2">RS5133</strain>
    </source>
</reference>
<dbReference type="InterPro" id="IPR050235">
    <property type="entry name" value="CK1_Ser-Thr_kinase"/>
</dbReference>
<comment type="caution">
    <text evidence="2">The sequence shown here is derived from an EMBL/GenBank/DDBJ whole genome shotgun (WGS) entry which is preliminary data.</text>
</comment>
<dbReference type="Gene3D" id="1.10.510.10">
    <property type="entry name" value="Transferase(Phosphotransferase) domain 1"/>
    <property type="match status" value="1"/>
</dbReference>
<feature type="non-terminal residue" evidence="2">
    <location>
        <position position="198"/>
    </location>
</feature>
<dbReference type="GO" id="GO:0005524">
    <property type="term" value="F:ATP binding"/>
    <property type="evidence" value="ECO:0007669"/>
    <property type="project" value="InterPro"/>
</dbReference>
<organism evidence="2 3">
    <name type="scientific">Pristionchus fissidentatus</name>
    <dbReference type="NCBI Taxonomy" id="1538716"/>
    <lineage>
        <taxon>Eukaryota</taxon>
        <taxon>Metazoa</taxon>
        <taxon>Ecdysozoa</taxon>
        <taxon>Nematoda</taxon>
        <taxon>Chromadorea</taxon>
        <taxon>Rhabditida</taxon>
        <taxon>Rhabditina</taxon>
        <taxon>Diplogasteromorpha</taxon>
        <taxon>Diplogasteroidea</taxon>
        <taxon>Neodiplogasteridae</taxon>
        <taxon>Pristionchus</taxon>
    </lineage>
</organism>
<feature type="domain" description="Protein kinase" evidence="1">
    <location>
        <begin position="1"/>
        <end position="198"/>
    </location>
</feature>